<proteinExistence type="predicted"/>
<dbReference type="InterPro" id="IPR003660">
    <property type="entry name" value="HAMP_dom"/>
</dbReference>
<sequence length="587" mass="66923">MDMRRLLAIRNYIPFTYKMMIPYLVLVLITDVVIGYVSYSMLVQSRTEVAKTGIRAALDQTRNNVEYRMDEIQGMSDLLFGSLPFQRALQTKGDRLTMYYAMLDEIIPQLEAPLKLIGSPIRIILYTDNEDIWEAGGATLHKPITQSDYFVRKFSMLENSNWFPAFQAAKKDNVWLQADMDTKLGNFSHFRRLVSYTDYMTVIGYVRIIINFDSLLGNLVLDPNERGMVLRVLDTSSGGILYSRGAELEKGGTSDYLSLREAIPDTTYAIEVLVPNEYLKTDAKELQWIIGLICAASFVLMALIGFLVANLSGKKMKRIVSHVRSFQQGDLRQRIDFTGNDEFVLIAHSFNRMASSIQELIQSVYEQGLQKKQAELEALQAQINPHFLYNALSTISSLTNLGEPQKVTEMVKGLAQFYRLTLNEGQVLIPLEKELEQVQAYLGIQKVKHADGFQVYIELDPEIRDVKIIKLLLQPFVENVFKHAWFGETIAIRITAKRDGDRLELKVIDNGIGMKKEQVEKVLRSSIQSNTYGLKNVEDRIKLRYGPQYGVRIASIYGGGTTVQILLPLHTEFYKERTDSEYVGYRA</sequence>
<evidence type="ECO:0000256" key="5">
    <source>
        <dbReference type="ARBA" id="ARBA00022553"/>
    </source>
</evidence>
<keyword evidence="7" id="KW-0547">Nucleotide-binding</keyword>
<dbReference type="Gene3D" id="3.30.565.10">
    <property type="entry name" value="Histidine kinase-like ATPase, C-terminal domain"/>
    <property type="match status" value="1"/>
</dbReference>
<dbReference type="GO" id="GO:0005886">
    <property type="term" value="C:plasma membrane"/>
    <property type="evidence" value="ECO:0007669"/>
    <property type="project" value="UniProtKB-SubCell"/>
</dbReference>
<evidence type="ECO:0000313" key="16">
    <source>
        <dbReference type="Proteomes" id="UP000215145"/>
    </source>
</evidence>
<keyword evidence="16" id="KW-1185">Reference proteome</keyword>
<dbReference type="AlphaFoldDB" id="A0A229P0B2"/>
<keyword evidence="10" id="KW-0902">Two-component regulatory system</keyword>
<evidence type="ECO:0000256" key="10">
    <source>
        <dbReference type="ARBA" id="ARBA00023012"/>
    </source>
</evidence>
<keyword evidence="5" id="KW-0597">Phosphoprotein</keyword>
<dbReference type="InterPro" id="IPR050640">
    <property type="entry name" value="Bact_2-comp_sensor_kinase"/>
</dbReference>
<feature type="transmembrane region" description="Helical" evidence="12">
    <location>
        <begin position="288"/>
        <end position="309"/>
    </location>
</feature>
<dbReference type="GO" id="GO:0005524">
    <property type="term" value="F:ATP binding"/>
    <property type="evidence" value="ECO:0007669"/>
    <property type="project" value="UniProtKB-KW"/>
</dbReference>
<gene>
    <name evidence="15" type="ORF">CGZ75_02745</name>
</gene>
<keyword evidence="12" id="KW-0812">Transmembrane</keyword>
<dbReference type="PANTHER" id="PTHR34220:SF7">
    <property type="entry name" value="SENSOR HISTIDINE KINASE YPDA"/>
    <property type="match status" value="1"/>
</dbReference>
<dbReference type="InterPro" id="IPR010559">
    <property type="entry name" value="Sig_transdc_His_kin_internal"/>
</dbReference>
<comment type="catalytic activity">
    <reaction evidence="1">
        <text>ATP + protein L-histidine = ADP + protein N-phospho-L-histidine.</text>
        <dbReference type="EC" id="2.7.13.3"/>
    </reaction>
</comment>
<dbReference type="Pfam" id="PF02518">
    <property type="entry name" value="HATPase_c"/>
    <property type="match status" value="1"/>
</dbReference>
<evidence type="ECO:0000256" key="1">
    <source>
        <dbReference type="ARBA" id="ARBA00000085"/>
    </source>
</evidence>
<feature type="transmembrane region" description="Helical" evidence="12">
    <location>
        <begin position="21"/>
        <end position="42"/>
    </location>
</feature>
<dbReference type="EMBL" id="NMUQ01000001">
    <property type="protein sequence ID" value="OXM15666.1"/>
    <property type="molecule type" value="Genomic_DNA"/>
</dbReference>
<dbReference type="InterPro" id="IPR036890">
    <property type="entry name" value="HATPase_C_sf"/>
</dbReference>
<dbReference type="SUPFAM" id="SSF158472">
    <property type="entry name" value="HAMP domain-like"/>
    <property type="match status" value="1"/>
</dbReference>
<accession>A0A229P0B2</accession>
<dbReference type="Proteomes" id="UP000215145">
    <property type="component" value="Unassembled WGS sequence"/>
</dbReference>
<evidence type="ECO:0000259" key="14">
    <source>
        <dbReference type="PROSITE" id="PS50885"/>
    </source>
</evidence>
<organism evidence="15 16">
    <name type="scientific">Paenibacillus herberti</name>
    <dbReference type="NCBI Taxonomy" id="1619309"/>
    <lineage>
        <taxon>Bacteria</taxon>
        <taxon>Bacillati</taxon>
        <taxon>Bacillota</taxon>
        <taxon>Bacilli</taxon>
        <taxon>Bacillales</taxon>
        <taxon>Paenibacillaceae</taxon>
        <taxon>Paenibacillus</taxon>
    </lineage>
</organism>
<dbReference type="Gene3D" id="6.10.340.10">
    <property type="match status" value="1"/>
</dbReference>
<keyword evidence="6" id="KW-0808">Transferase</keyword>
<dbReference type="EC" id="2.7.13.3" evidence="3"/>
<evidence type="ECO:0000256" key="2">
    <source>
        <dbReference type="ARBA" id="ARBA00004651"/>
    </source>
</evidence>
<keyword evidence="12" id="KW-1133">Transmembrane helix</keyword>
<keyword evidence="9" id="KW-0067">ATP-binding</keyword>
<dbReference type="SMART" id="SM00304">
    <property type="entry name" value="HAMP"/>
    <property type="match status" value="1"/>
</dbReference>
<dbReference type="PANTHER" id="PTHR34220">
    <property type="entry name" value="SENSOR HISTIDINE KINASE YPDA"/>
    <property type="match status" value="1"/>
</dbReference>
<dbReference type="Pfam" id="PF00672">
    <property type="entry name" value="HAMP"/>
    <property type="match status" value="1"/>
</dbReference>
<dbReference type="PROSITE" id="PS50885">
    <property type="entry name" value="HAMP"/>
    <property type="match status" value="1"/>
</dbReference>
<dbReference type="CDD" id="cd06225">
    <property type="entry name" value="HAMP"/>
    <property type="match status" value="1"/>
</dbReference>
<reference evidence="15 16" key="1">
    <citation type="submission" date="2017-07" db="EMBL/GenBank/DDBJ databases">
        <title>Paenibacillus herberti R33 genome sequencing and assembly.</title>
        <authorList>
            <person name="Su W."/>
        </authorList>
    </citation>
    <scope>NUCLEOTIDE SEQUENCE [LARGE SCALE GENOMIC DNA]</scope>
    <source>
        <strain evidence="15 16">R33</strain>
    </source>
</reference>
<evidence type="ECO:0000256" key="4">
    <source>
        <dbReference type="ARBA" id="ARBA00022475"/>
    </source>
</evidence>
<evidence type="ECO:0000256" key="6">
    <source>
        <dbReference type="ARBA" id="ARBA00022679"/>
    </source>
</evidence>
<dbReference type="OrthoDB" id="9809348at2"/>
<keyword evidence="4" id="KW-1003">Cell membrane</keyword>
<comment type="subcellular location">
    <subcellularLocation>
        <location evidence="2">Cell membrane</location>
        <topology evidence="2">Multi-pass membrane protein</topology>
    </subcellularLocation>
</comment>
<feature type="domain" description="HAMP" evidence="14">
    <location>
        <begin position="316"/>
        <end position="362"/>
    </location>
</feature>
<feature type="domain" description="Histidine kinase" evidence="13">
    <location>
        <begin position="469"/>
        <end position="571"/>
    </location>
</feature>
<name>A0A229P0B2_9BACL</name>
<evidence type="ECO:0000256" key="12">
    <source>
        <dbReference type="SAM" id="Phobius"/>
    </source>
</evidence>
<comment type="caution">
    <text evidence="15">The sequence shown here is derived from an EMBL/GenBank/DDBJ whole genome shotgun (WGS) entry which is preliminary data.</text>
</comment>
<evidence type="ECO:0000256" key="9">
    <source>
        <dbReference type="ARBA" id="ARBA00022840"/>
    </source>
</evidence>
<evidence type="ECO:0000256" key="3">
    <source>
        <dbReference type="ARBA" id="ARBA00012438"/>
    </source>
</evidence>
<evidence type="ECO:0000256" key="7">
    <source>
        <dbReference type="ARBA" id="ARBA00022741"/>
    </source>
</evidence>
<dbReference type="InterPro" id="IPR003594">
    <property type="entry name" value="HATPase_dom"/>
</dbReference>
<dbReference type="InterPro" id="IPR005467">
    <property type="entry name" value="His_kinase_dom"/>
</dbReference>
<dbReference type="GO" id="GO:0000155">
    <property type="term" value="F:phosphorelay sensor kinase activity"/>
    <property type="evidence" value="ECO:0007669"/>
    <property type="project" value="InterPro"/>
</dbReference>
<evidence type="ECO:0000259" key="13">
    <source>
        <dbReference type="PROSITE" id="PS50109"/>
    </source>
</evidence>
<evidence type="ECO:0000256" key="8">
    <source>
        <dbReference type="ARBA" id="ARBA00022777"/>
    </source>
</evidence>
<dbReference type="PROSITE" id="PS50109">
    <property type="entry name" value="HIS_KIN"/>
    <property type="match status" value="1"/>
</dbReference>
<evidence type="ECO:0000256" key="11">
    <source>
        <dbReference type="ARBA" id="ARBA00023136"/>
    </source>
</evidence>
<keyword evidence="11 12" id="KW-0472">Membrane</keyword>
<dbReference type="SUPFAM" id="SSF55874">
    <property type="entry name" value="ATPase domain of HSP90 chaperone/DNA topoisomerase II/histidine kinase"/>
    <property type="match status" value="1"/>
</dbReference>
<protein>
    <recommendedName>
        <fullName evidence="3">histidine kinase</fullName>
        <ecNumber evidence="3">2.7.13.3</ecNumber>
    </recommendedName>
</protein>
<dbReference type="Pfam" id="PF06580">
    <property type="entry name" value="His_kinase"/>
    <property type="match status" value="1"/>
</dbReference>
<keyword evidence="8" id="KW-0418">Kinase</keyword>
<evidence type="ECO:0000313" key="15">
    <source>
        <dbReference type="EMBL" id="OXM15666.1"/>
    </source>
</evidence>